<reference evidence="1 2" key="1">
    <citation type="submission" date="2019-08" db="EMBL/GenBank/DDBJ databases">
        <title>Genome sequencing of Paenibacillus faecis DSM 23593(T).</title>
        <authorList>
            <person name="Kook J.-K."/>
            <person name="Park S.-N."/>
            <person name="Lim Y.K."/>
        </authorList>
    </citation>
    <scope>NUCLEOTIDE SEQUENCE [LARGE SCALE GENOMIC DNA]</scope>
    <source>
        <strain evidence="1 2">DSM 23593</strain>
    </source>
</reference>
<dbReference type="OrthoDB" id="2659117at2"/>
<proteinExistence type="predicted"/>
<evidence type="ECO:0000313" key="1">
    <source>
        <dbReference type="EMBL" id="TYA14467.1"/>
    </source>
</evidence>
<dbReference type="EMBL" id="VSDO01000001">
    <property type="protein sequence ID" value="TYA14467.1"/>
    <property type="molecule type" value="Genomic_DNA"/>
</dbReference>
<comment type="caution">
    <text evidence="1">The sequence shown here is derived from an EMBL/GenBank/DDBJ whole genome shotgun (WGS) entry which is preliminary data.</text>
</comment>
<sequence>MTRDLTLLEKLERFAETDRDGREAVKGGIIDEIGSFGTAPEAAAWIANRFTCAGSEQGEKGFFTALEDPDLTADLLELAHETLSATENPEPYVTPVARLLYIDKRASDKSRAEEYVQYRAAALMDHLLMSDVPLTREAAEFLLTDFYIRDPLIQELICHIWWALAERGIDISGRLNSLLTSLHNYKTPALAQNSILALWAAVRQGFFDSTIPGTDRTSRIWLWHLVTKCVAKLKKKIDEDTRLGAVGCLLDTASRYPETQSLILECMENWGIPEPKKPRSDFQIDLKELYDRCKNHPGTTCLPEGHVITKKGIMTFSRRT</sequence>
<organism evidence="1 2">
    <name type="scientific">Paenibacillus faecis</name>
    <dbReference type="NCBI Taxonomy" id="862114"/>
    <lineage>
        <taxon>Bacteria</taxon>
        <taxon>Bacillati</taxon>
        <taxon>Bacillota</taxon>
        <taxon>Bacilli</taxon>
        <taxon>Bacillales</taxon>
        <taxon>Paenibacillaceae</taxon>
        <taxon>Paenibacillus</taxon>
    </lineage>
</organism>
<dbReference type="RefSeq" id="WP_148450057.1">
    <property type="nucleotide sequence ID" value="NZ_VSDO01000001.1"/>
</dbReference>
<keyword evidence="2" id="KW-1185">Reference proteome</keyword>
<accession>A0A5D0D030</accession>
<evidence type="ECO:0008006" key="3">
    <source>
        <dbReference type="Google" id="ProtNLM"/>
    </source>
</evidence>
<evidence type="ECO:0000313" key="2">
    <source>
        <dbReference type="Proteomes" id="UP000325218"/>
    </source>
</evidence>
<protein>
    <recommendedName>
        <fullName evidence="3">HEAT repeat domain-containing protein</fullName>
    </recommendedName>
</protein>
<dbReference type="Proteomes" id="UP000325218">
    <property type="component" value="Unassembled WGS sequence"/>
</dbReference>
<dbReference type="AlphaFoldDB" id="A0A5D0D030"/>
<gene>
    <name evidence="1" type="ORF">FRY98_01915</name>
</gene>
<name>A0A5D0D030_9BACL</name>